<gene>
    <name evidence="12" type="ORF">CRE_11316</name>
</gene>
<evidence type="ECO:0000256" key="2">
    <source>
        <dbReference type="ARBA" id="ARBA00022723"/>
    </source>
</evidence>
<feature type="domain" description="Nuclear receptor" evidence="10">
    <location>
        <begin position="17"/>
        <end position="86"/>
    </location>
</feature>
<keyword evidence="6" id="KW-0238">DNA-binding</keyword>
<dbReference type="SMART" id="SM00399">
    <property type="entry name" value="ZnF_C4"/>
    <property type="match status" value="1"/>
</dbReference>
<dbReference type="AlphaFoldDB" id="E3N0H8"/>
<accession>E3N0H8</accession>
<keyword evidence="3" id="KW-0863">Zinc-finger</keyword>
<keyword evidence="4" id="KW-0862">Zinc</keyword>
<dbReference type="HOGENOM" id="CLU_007368_7_1_1"/>
<dbReference type="GO" id="GO:0008270">
    <property type="term" value="F:zinc ion binding"/>
    <property type="evidence" value="ECO:0007669"/>
    <property type="project" value="UniProtKB-KW"/>
</dbReference>
<dbReference type="Proteomes" id="UP000008281">
    <property type="component" value="Unassembled WGS sequence"/>
</dbReference>
<dbReference type="GO" id="GO:0003700">
    <property type="term" value="F:DNA-binding transcription factor activity"/>
    <property type="evidence" value="ECO:0007669"/>
    <property type="project" value="InterPro"/>
</dbReference>
<protein>
    <submittedName>
        <fullName evidence="12">Uncharacterized protein</fullName>
    </submittedName>
</protein>
<evidence type="ECO:0000256" key="5">
    <source>
        <dbReference type="ARBA" id="ARBA00023015"/>
    </source>
</evidence>
<dbReference type="InterPro" id="IPR001628">
    <property type="entry name" value="Znf_hrmn_rcpt"/>
</dbReference>
<dbReference type="GO" id="GO:0043565">
    <property type="term" value="F:sequence-specific DNA binding"/>
    <property type="evidence" value="ECO:0007669"/>
    <property type="project" value="InterPro"/>
</dbReference>
<organism evidence="13">
    <name type="scientific">Caenorhabditis remanei</name>
    <name type="common">Caenorhabditis vulgaris</name>
    <dbReference type="NCBI Taxonomy" id="31234"/>
    <lineage>
        <taxon>Eukaryota</taxon>
        <taxon>Metazoa</taxon>
        <taxon>Ecdysozoa</taxon>
        <taxon>Nematoda</taxon>
        <taxon>Chromadorea</taxon>
        <taxon>Rhabditida</taxon>
        <taxon>Rhabditina</taxon>
        <taxon>Rhabditomorpha</taxon>
        <taxon>Rhabditoidea</taxon>
        <taxon>Rhabditidae</taxon>
        <taxon>Peloderinae</taxon>
        <taxon>Caenorhabditis</taxon>
    </lineage>
</organism>
<dbReference type="Pfam" id="PF00105">
    <property type="entry name" value="zf-C4"/>
    <property type="match status" value="1"/>
</dbReference>
<dbReference type="Pfam" id="PF00104">
    <property type="entry name" value="Hormone_recep"/>
    <property type="match status" value="1"/>
</dbReference>
<dbReference type="eggNOG" id="KOG3575">
    <property type="taxonomic scope" value="Eukaryota"/>
</dbReference>
<dbReference type="SMART" id="SM00430">
    <property type="entry name" value="HOLI"/>
    <property type="match status" value="1"/>
</dbReference>
<evidence type="ECO:0000256" key="9">
    <source>
        <dbReference type="ARBA" id="ARBA00023242"/>
    </source>
</evidence>
<keyword evidence="8" id="KW-0675">Receptor</keyword>
<dbReference type="InterPro" id="IPR051152">
    <property type="entry name" value="C.elegans_Orphan_NR"/>
</dbReference>
<evidence type="ECO:0000256" key="4">
    <source>
        <dbReference type="ARBA" id="ARBA00022833"/>
    </source>
</evidence>
<evidence type="ECO:0000256" key="1">
    <source>
        <dbReference type="ARBA" id="ARBA00005993"/>
    </source>
</evidence>
<dbReference type="Gene3D" id="1.10.565.10">
    <property type="entry name" value="Retinoid X Receptor"/>
    <property type="match status" value="1"/>
</dbReference>
<dbReference type="PANTHER" id="PTHR45680">
    <property type="entry name" value="NUCLEAR HORMONE RECEPTOR FAMILY"/>
    <property type="match status" value="1"/>
</dbReference>
<dbReference type="PROSITE" id="PS51030">
    <property type="entry name" value="NUCLEAR_REC_DBD_2"/>
    <property type="match status" value="1"/>
</dbReference>
<dbReference type="SUPFAM" id="SSF48508">
    <property type="entry name" value="Nuclear receptor ligand-binding domain"/>
    <property type="match status" value="1"/>
</dbReference>
<dbReference type="Gene3D" id="3.30.50.10">
    <property type="entry name" value="Erythroid Transcription Factor GATA-1, subunit A"/>
    <property type="match status" value="1"/>
</dbReference>
<feature type="domain" description="NR LBD" evidence="11">
    <location>
        <begin position="155"/>
        <end position="391"/>
    </location>
</feature>
<dbReference type="PROSITE" id="PS51843">
    <property type="entry name" value="NR_LBD"/>
    <property type="match status" value="1"/>
</dbReference>
<evidence type="ECO:0000256" key="3">
    <source>
        <dbReference type="ARBA" id="ARBA00022771"/>
    </source>
</evidence>
<evidence type="ECO:0000313" key="13">
    <source>
        <dbReference type="Proteomes" id="UP000008281"/>
    </source>
</evidence>
<evidence type="ECO:0000259" key="10">
    <source>
        <dbReference type="PROSITE" id="PS51030"/>
    </source>
</evidence>
<evidence type="ECO:0000259" key="11">
    <source>
        <dbReference type="PROSITE" id="PS51843"/>
    </source>
</evidence>
<evidence type="ECO:0000256" key="8">
    <source>
        <dbReference type="ARBA" id="ARBA00023170"/>
    </source>
</evidence>
<dbReference type="InParanoid" id="E3N0H8"/>
<comment type="similarity">
    <text evidence="1">Belongs to the nuclear hormone receptor family.</text>
</comment>
<proteinExistence type="inferred from homology"/>
<dbReference type="SUPFAM" id="SSF57716">
    <property type="entry name" value="Glucocorticoid receptor-like (DNA-binding domain)"/>
    <property type="match status" value="1"/>
</dbReference>
<dbReference type="STRING" id="31234.E3N0H8"/>
<evidence type="ECO:0000256" key="7">
    <source>
        <dbReference type="ARBA" id="ARBA00023163"/>
    </source>
</evidence>
<evidence type="ECO:0000256" key="6">
    <source>
        <dbReference type="ARBA" id="ARBA00023125"/>
    </source>
</evidence>
<keyword evidence="2" id="KW-0479">Metal-binding</keyword>
<keyword evidence="13" id="KW-1185">Reference proteome</keyword>
<evidence type="ECO:0000313" key="12">
    <source>
        <dbReference type="EMBL" id="EFP13411.1"/>
    </source>
</evidence>
<dbReference type="PRINTS" id="PR00047">
    <property type="entry name" value="STROIDFINGER"/>
</dbReference>
<name>E3N0H8_CAERE</name>
<dbReference type="InterPro" id="IPR013088">
    <property type="entry name" value="Znf_NHR/GATA"/>
</dbReference>
<keyword evidence="9" id="KW-0539">Nucleus</keyword>
<keyword evidence="7" id="KW-0804">Transcription</keyword>
<dbReference type="EMBL" id="DS268505">
    <property type="protein sequence ID" value="EFP13411.1"/>
    <property type="molecule type" value="Genomic_DNA"/>
</dbReference>
<keyword evidence="5" id="KW-0805">Transcription regulation</keyword>
<dbReference type="InterPro" id="IPR000536">
    <property type="entry name" value="Nucl_hrmn_rcpt_lig-bd"/>
</dbReference>
<dbReference type="InterPro" id="IPR035500">
    <property type="entry name" value="NHR-like_dom_sf"/>
</dbReference>
<sequence length="391" mass="45097">MEIESSSSTSSASSASPNNCVVCDLPAKGMNFGAFTCRACAAFFRRAAHRTSIKKCGIHSTYLLSCKKCRLQKCYEVGMSTEKFQFYRDQIIVRKDKKDFYRSLEQFVGRPFFVLNCDPEISVSGKKVIDCMPLMVKAVRVFAMGSESPLFSKNRLVRLAQGLQQFQHPSSALVEKFETSDMMSSFEAEFLKTCKWFTYLDEIQMLSGDNKLLLMQGIWHVWSRLQKLSISAMGRINGFDNAQFGLWDLNEMDIDVSWCTNYSNEQIRYFLETNYDSYLYQLLDEMVALKPNDVELSYMLCQLCLQYAGQRFQGEILEFSEKVLGLLADDLHSYYGKQLKMHNYAGRVAKLIKINNRINKAILETRQRQHIADVFDIWTIEFSHPEFIVDA</sequence>
<dbReference type="PANTHER" id="PTHR45680:SF14">
    <property type="entry name" value="NUCLEAR HORMONE RECEPTOR FAMILY-RELATED"/>
    <property type="match status" value="1"/>
</dbReference>
<reference evidence="12" key="1">
    <citation type="submission" date="2007-07" db="EMBL/GenBank/DDBJ databases">
        <title>PCAP assembly of the Caenorhabditis remanei genome.</title>
        <authorList>
            <consortium name="The Caenorhabditis remanei Sequencing Consortium"/>
            <person name="Wilson R.K."/>
        </authorList>
    </citation>
    <scope>NUCLEOTIDE SEQUENCE [LARGE SCALE GENOMIC DNA]</scope>
    <source>
        <strain evidence="12">PB4641</strain>
    </source>
</reference>